<comment type="caution">
    <text evidence="1">The sequence shown here is derived from an EMBL/GenBank/DDBJ whole genome shotgun (WGS) entry which is preliminary data.</text>
</comment>
<dbReference type="AlphaFoldDB" id="A0A7K1L434"/>
<gene>
    <name evidence="1" type="ORF">GNZ18_21370</name>
</gene>
<protein>
    <submittedName>
        <fullName evidence="1">Uncharacterized protein</fullName>
    </submittedName>
</protein>
<dbReference type="EMBL" id="WOFH01000007">
    <property type="protein sequence ID" value="MUN39130.1"/>
    <property type="molecule type" value="Genomic_DNA"/>
</dbReference>
<reference evidence="1 2" key="1">
    <citation type="submission" date="2019-11" db="EMBL/GenBank/DDBJ databases">
        <authorList>
            <person name="Cao P."/>
        </authorList>
    </citation>
    <scope>NUCLEOTIDE SEQUENCE [LARGE SCALE GENOMIC DNA]</scope>
    <source>
        <strain evidence="1 2">NEAU-AAG5</strain>
    </source>
</reference>
<sequence length="208" mass="22349">MEGTRRALHGVAELVLAGPQYRESGTIRLRVVWGGFETVRAPELRVNVTELVAGDRAIPLNGTTCRELATAAGIEAGAPEGLYGDTSGVGLDETLGVDGEAAAHIVESFARGREALVRFAPEAGPVLWPEHFDLGITVDEVNYGVSAGDGYLAEPYAYVAPWKPRQGAFWDAPFGATRPVRLLADAAELHDFLLEGRERASRDPLRRA</sequence>
<name>A0A7K1L434_9ACTN</name>
<dbReference type="Proteomes" id="UP000432015">
    <property type="component" value="Unassembled WGS sequence"/>
</dbReference>
<evidence type="ECO:0000313" key="1">
    <source>
        <dbReference type="EMBL" id="MUN39130.1"/>
    </source>
</evidence>
<evidence type="ECO:0000313" key="2">
    <source>
        <dbReference type="Proteomes" id="UP000432015"/>
    </source>
</evidence>
<accession>A0A7K1L434</accession>
<proteinExistence type="predicted"/>
<organism evidence="1 2">
    <name type="scientific">Actinomadura litoris</name>
    <dbReference type="NCBI Taxonomy" id="2678616"/>
    <lineage>
        <taxon>Bacteria</taxon>
        <taxon>Bacillati</taxon>
        <taxon>Actinomycetota</taxon>
        <taxon>Actinomycetes</taxon>
        <taxon>Streptosporangiales</taxon>
        <taxon>Thermomonosporaceae</taxon>
        <taxon>Actinomadura</taxon>
    </lineage>
</organism>
<keyword evidence="2" id="KW-1185">Reference proteome</keyword>